<dbReference type="InterPro" id="IPR021109">
    <property type="entry name" value="Peptidase_aspartic_dom_sf"/>
</dbReference>
<dbReference type="Pfam" id="PF13975">
    <property type="entry name" value="gag-asp_proteas"/>
    <property type="match status" value="1"/>
</dbReference>
<evidence type="ECO:0000313" key="6">
    <source>
        <dbReference type="EMBL" id="KAB6654623.1"/>
    </source>
</evidence>
<dbReference type="InterPro" id="IPR034122">
    <property type="entry name" value="Retropepsin-like_bacterial"/>
</dbReference>
<feature type="repeat" description="TPR" evidence="3">
    <location>
        <begin position="347"/>
        <end position="380"/>
    </location>
</feature>
<dbReference type="Proteomes" id="UP000470952">
    <property type="component" value="Unassembled WGS sequence"/>
</dbReference>
<evidence type="ECO:0000313" key="7">
    <source>
        <dbReference type="EMBL" id="KAB6686300.1"/>
    </source>
</evidence>
<evidence type="ECO:0000313" key="13">
    <source>
        <dbReference type="Proteomes" id="UP000470952"/>
    </source>
</evidence>
<dbReference type="AlphaFoldDB" id="A0A413S5G1"/>
<evidence type="ECO:0000313" key="9">
    <source>
        <dbReference type="EMBL" id="MCB7282086.1"/>
    </source>
</evidence>
<dbReference type="PROSITE" id="PS50293">
    <property type="entry name" value="TPR_REGION"/>
    <property type="match status" value="1"/>
</dbReference>
<keyword evidence="4" id="KW-0472">Membrane</keyword>
<evidence type="ECO:0000313" key="8">
    <source>
        <dbReference type="EMBL" id="KAB6695773.1"/>
    </source>
</evidence>
<feature type="transmembrane region" description="Helical" evidence="4">
    <location>
        <begin position="12"/>
        <end position="32"/>
    </location>
</feature>
<dbReference type="GO" id="GO:0006508">
    <property type="term" value="P:proteolysis"/>
    <property type="evidence" value="ECO:0007669"/>
    <property type="project" value="InterPro"/>
</dbReference>
<dbReference type="SMART" id="SM00028">
    <property type="entry name" value="TPR"/>
    <property type="match status" value="9"/>
</dbReference>
<comment type="caution">
    <text evidence="6">The sequence shown here is derived from an EMBL/GenBank/DDBJ whole genome shotgun (WGS) entry which is preliminary data.</text>
</comment>
<protein>
    <submittedName>
        <fullName evidence="6">Tetratricopeptide repeat protein</fullName>
    </submittedName>
</protein>
<dbReference type="Proteomes" id="UP000437380">
    <property type="component" value="Unassembled WGS sequence"/>
</dbReference>
<dbReference type="SUPFAM" id="SSF48452">
    <property type="entry name" value="TPR-like"/>
    <property type="match status" value="3"/>
</dbReference>
<dbReference type="Gene3D" id="1.25.40.10">
    <property type="entry name" value="Tetratricopeptide repeat domain"/>
    <property type="match status" value="3"/>
</dbReference>
<evidence type="ECO:0000313" key="5">
    <source>
        <dbReference type="EMBL" id="KAB6567053.1"/>
    </source>
</evidence>
<dbReference type="EMBL" id="WDAG01000042">
    <property type="protein sequence ID" value="KAB6654623.1"/>
    <property type="molecule type" value="Genomic_DNA"/>
</dbReference>
<dbReference type="PROSITE" id="PS00141">
    <property type="entry name" value="ASP_PROTEASE"/>
    <property type="match status" value="1"/>
</dbReference>
<dbReference type="Proteomes" id="UP001199363">
    <property type="component" value="Unassembled WGS sequence"/>
</dbReference>
<reference evidence="10 11" key="1">
    <citation type="journal article" date="2019" name="Nat. Med.">
        <title>A library of human gut bacterial isolates paired with longitudinal multiomics data enables mechanistic microbiome research.</title>
        <authorList>
            <person name="Poyet M."/>
            <person name="Groussin M."/>
            <person name="Gibbons S.M."/>
            <person name="Avila-Pacheco J."/>
            <person name="Jiang X."/>
            <person name="Kearney S.M."/>
            <person name="Perrotta A.R."/>
            <person name="Berdy B."/>
            <person name="Zhao S."/>
            <person name="Lieberman T.D."/>
            <person name="Swanson P.K."/>
            <person name="Smith M."/>
            <person name="Roesemann S."/>
            <person name="Alexander J.E."/>
            <person name="Rich S.A."/>
            <person name="Livny J."/>
            <person name="Vlamakis H."/>
            <person name="Clish C."/>
            <person name="Bullock K."/>
            <person name="Deik A."/>
            <person name="Scott J."/>
            <person name="Pierce K.A."/>
            <person name="Xavier R.J."/>
            <person name="Alm E.J."/>
        </authorList>
    </citation>
    <scope>NUCLEOTIDE SEQUENCE [LARGE SCALE GENOMIC DNA]</scope>
    <source>
        <strain evidence="5 11">BIOML-A110</strain>
        <strain evidence="8 10">BIOML-A82</strain>
        <strain evidence="7 12">BIOML-A85</strain>
        <strain evidence="6 13">BIOML-A93</strain>
    </source>
</reference>
<name>A0A413S5G1_PHOVU</name>
<dbReference type="Proteomes" id="UP000462922">
    <property type="component" value="Unassembled WGS sequence"/>
</dbReference>
<evidence type="ECO:0000256" key="4">
    <source>
        <dbReference type="SAM" id="Phobius"/>
    </source>
</evidence>
<dbReference type="GO" id="GO:0004190">
    <property type="term" value="F:aspartic-type endopeptidase activity"/>
    <property type="evidence" value="ECO:0007669"/>
    <property type="project" value="InterPro"/>
</dbReference>
<keyword evidence="4" id="KW-1133">Transmembrane helix</keyword>
<evidence type="ECO:0000256" key="3">
    <source>
        <dbReference type="PROSITE-ProRule" id="PRU00339"/>
    </source>
</evidence>
<dbReference type="Gene3D" id="2.40.70.10">
    <property type="entry name" value="Acid Proteases"/>
    <property type="match status" value="1"/>
</dbReference>
<dbReference type="SUPFAM" id="SSF50630">
    <property type="entry name" value="Acid proteases"/>
    <property type="match status" value="1"/>
</dbReference>
<feature type="repeat" description="TPR" evidence="3">
    <location>
        <begin position="310"/>
        <end position="343"/>
    </location>
</feature>
<evidence type="ECO:0000313" key="11">
    <source>
        <dbReference type="Proteomes" id="UP000462922"/>
    </source>
</evidence>
<dbReference type="InterPro" id="IPR001969">
    <property type="entry name" value="Aspartic_peptidase_AS"/>
</dbReference>
<dbReference type="EMBL" id="WDAX01000075">
    <property type="protein sequence ID" value="KAB6567053.1"/>
    <property type="molecule type" value="Genomic_DNA"/>
</dbReference>
<dbReference type="EMBL" id="JAJCQG010000044">
    <property type="protein sequence ID" value="MCB7282086.1"/>
    <property type="molecule type" value="Genomic_DNA"/>
</dbReference>
<evidence type="ECO:0000256" key="1">
    <source>
        <dbReference type="ARBA" id="ARBA00022737"/>
    </source>
</evidence>
<dbReference type="EMBL" id="WCZY01000047">
    <property type="protein sequence ID" value="KAB6686300.1"/>
    <property type="molecule type" value="Genomic_DNA"/>
</dbReference>
<dbReference type="PANTHER" id="PTHR45641:SF19">
    <property type="entry name" value="NEPHROCYSTIN-3"/>
    <property type="match status" value="1"/>
</dbReference>
<accession>A0A413S5G1</accession>
<dbReference type="Proteomes" id="UP000470777">
    <property type="component" value="Unassembled WGS sequence"/>
</dbReference>
<dbReference type="RefSeq" id="WP_117848984.1">
    <property type="nucleotide sequence ID" value="NZ_CAXSOO010000065.1"/>
</dbReference>
<dbReference type="Pfam" id="PF13181">
    <property type="entry name" value="TPR_8"/>
    <property type="match status" value="2"/>
</dbReference>
<evidence type="ECO:0000313" key="10">
    <source>
        <dbReference type="Proteomes" id="UP000437380"/>
    </source>
</evidence>
<dbReference type="InterPro" id="IPR019734">
    <property type="entry name" value="TPR_rpt"/>
</dbReference>
<dbReference type="Pfam" id="PF07719">
    <property type="entry name" value="TPR_2"/>
    <property type="match status" value="1"/>
</dbReference>
<keyword evidence="1" id="KW-0677">Repeat</keyword>
<dbReference type="CDD" id="cd05483">
    <property type="entry name" value="retropepsin_like_bacteria"/>
    <property type="match status" value="1"/>
</dbReference>
<gene>
    <name evidence="8" type="ORF">GAY17_21820</name>
    <name evidence="5" type="ORF">GAY76_20465</name>
    <name evidence="6" type="ORF">GAZ76_21740</name>
    <name evidence="7" type="ORF">GAZ92_21940</name>
    <name evidence="9" type="ORF">LI282_13725</name>
</gene>
<dbReference type="PROSITE" id="PS50005">
    <property type="entry name" value="TPR"/>
    <property type="match status" value="2"/>
</dbReference>
<keyword evidence="4" id="KW-0812">Transmembrane</keyword>
<organism evidence="6 13">
    <name type="scientific">Phocaeicola vulgatus</name>
    <name type="common">Bacteroides vulgatus</name>
    <dbReference type="NCBI Taxonomy" id="821"/>
    <lineage>
        <taxon>Bacteria</taxon>
        <taxon>Pseudomonadati</taxon>
        <taxon>Bacteroidota</taxon>
        <taxon>Bacteroidia</taxon>
        <taxon>Bacteroidales</taxon>
        <taxon>Bacteroidaceae</taxon>
        <taxon>Phocaeicola</taxon>
    </lineage>
</organism>
<dbReference type="InterPro" id="IPR011990">
    <property type="entry name" value="TPR-like_helical_dom_sf"/>
</dbReference>
<sequence length="614" mass="69964">MDIKTLLLPKRVLLLFIVLAIDITFTFGQITIEMTPKGNVYSLSGKINGLELNFIFDTGASDVYLSMTEAIFMLKNGYLAQNDFTGISYSQIANGEIVENTTVLLREVEIGGIKIQDVTASISHNLDAPLLLGQSVIQKLGPIQLDGNKLIIQNGKNLKSDKQAWDLYYKSFQYIEAENYKTAISILKEGLKHAIDKKLKSLLYGELATAYYRTNQKELAIEYCHTSLGEDFMNEQVGYNLGVYLYEMGEMKQAENAFLQQISKFDKISPTDKDMRAATFSYLADIQYNHGEYINAETNYHKSLNVSVSSMAYLGLGDVYSAQKEYAKAAEYYEKGIAYEPNRPSNIKRYNQLGLSYFYAEQYENARNAFNACISVMKENEELFKLAMNSNDKDVQKTYTDFILYSMNSTLWLARLAQSPQESISNYNSIIQIPSMKSNLQPQDFINLATAYHHLKDTGKAQSILKEANTLFPTDIDIMFSLSLLMADNDICRIELLQKILKYEYQIQPRTFDYATVYNNIAWTYCCLKQYEKGLSFAEKSVILNSEHGYSWETLGELYFFLKRYEDCIEAMTKCLSCPAKEFHKSALTFRGKSLIAIGKKKDGKKDLENALKL</sequence>
<evidence type="ECO:0000313" key="12">
    <source>
        <dbReference type="Proteomes" id="UP000470777"/>
    </source>
</evidence>
<dbReference type="EMBL" id="WCZV01000045">
    <property type="protein sequence ID" value="KAB6695773.1"/>
    <property type="molecule type" value="Genomic_DNA"/>
</dbReference>
<reference evidence="9" key="2">
    <citation type="submission" date="2021-10" db="EMBL/GenBank/DDBJ databases">
        <title>Collection of gut derived symbiotic bacterial strains cultured from healthy donors.</title>
        <authorList>
            <person name="Lin H."/>
            <person name="Littmann E."/>
            <person name="Kohout C."/>
            <person name="Pamer E.G."/>
        </authorList>
    </citation>
    <scope>NUCLEOTIDE SEQUENCE</scope>
    <source>
        <strain evidence="9">DFI.1.167</strain>
    </source>
</reference>
<keyword evidence="2 3" id="KW-0802">TPR repeat</keyword>
<dbReference type="PANTHER" id="PTHR45641">
    <property type="entry name" value="TETRATRICOPEPTIDE REPEAT PROTEIN (AFU_ORTHOLOGUE AFUA_6G03870)"/>
    <property type="match status" value="1"/>
</dbReference>
<evidence type="ECO:0000256" key="2">
    <source>
        <dbReference type="ARBA" id="ARBA00022803"/>
    </source>
</evidence>
<proteinExistence type="predicted"/>
<dbReference type="InterPro" id="IPR013105">
    <property type="entry name" value="TPR_2"/>
</dbReference>